<dbReference type="InterPro" id="IPR036890">
    <property type="entry name" value="HATPase_C_sf"/>
</dbReference>
<feature type="domain" description="Histidine kinase/HSP90-like ATPase" evidence="1">
    <location>
        <begin position="47"/>
        <end position="139"/>
    </location>
</feature>
<protein>
    <submittedName>
        <fullName evidence="2">Anti-sigma regulatory factor (Ser/Thr protein kinase)</fullName>
    </submittedName>
</protein>
<dbReference type="EMBL" id="FOBS01000006">
    <property type="protein sequence ID" value="SEM18835.1"/>
    <property type="molecule type" value="Genomic_DNA"/>
</dbReference>
<keyword evidence="2" id="KW-0808">Transferase</keyword>
<evidence type="ECO:0000259" key="1">
    <source>
        <dbReference type="Pfam" id="PF02518"/>
    </source>
</evidence>
<dbReference type="SUPFAM" id="SSF55874">
    <property type="entry name" value="ATPase domain of HSP90 chaperone/DNA topoisomerase II/histidine kinase"/>
    <property type="match status" value="1"/>
</dbReference>
<accession>A0A1H7WCP2</accession>
<proteinExistence type="predicted"/>
<reference evidence="2 3" key="1">
    <citation type="submission" date="2016-10" db="EMBL/GenBank/DDBJ databases">
        <authorList>
            <person name="de Groot N.N."/>
        </authorList>
    </citation>
    <scope>NUCLEOTIDE SEQUENCE [LARGE SCALE GENOMIC DNA]</scope>
    <source>
        <strain evidence="2 3">DSM 8423</strain>
    </source>
</reference>
<dbReference type="Gene3D" id="3.30.565.10">
    <property type="entry name" value="Histidine kinase-like ATPase, C-terminal domain"/>
    <property type="match status" value="1"/>
</dbReference>
<dbReference type="GO" id="GO:0016301">
    <property type="term" value="F:kinase activity"/>
    <property type="evidence" value="ECO:0007669"/>
    <property type="project" value="UniProtKB-KW"/>
</dbReference>
<keyword evidence="2" id="KW-0418">Kinase</keyword>
<gene>
    <name evidence="2" type="ORF">SAMN04489760_10655</name>
</gene>
<keyword evidence="3" id="KW-1185">Reference proteome</keyword>
<dbReference type="Pfam" id="PF02518">
    <property type="entry name" value="HATPase_c"/>
    <property type="match status" value="1"/>
</dbReference>
<evidence type="ECO:0000313" key="2">
    <source>
        <dbReference type="EMBL" id="SEM18835.1"/>
    </source>
</evidence>
<sequence length="152" mass="16486">MADRDASTPQITMEFPIEEKDFFMAGESASRVKKILQQLGLNQDIIRRVAIIIYEAAMNVAIHGSHGQLAVHVDPKAIYVSTEDEGAGIPDIDLAMQEGYSTATDEIREMGFGAGMGLPNIKQNSDELVVESKVNVGTILKAIVYFNSVTGV</sequence>
<evidence type="ECO:0000313" key="3">
    <source>
        <dbReference type="Proteomes" id="UP000198744"/>
    </source>
</evidence>
<organism evidence="2 3">
    <name type="scientific">Syntrophus gentianae</name>
    <dbReference type="NCBI Taxonomy" id="43775"/>
    <lineage>
        <taxon>Bacteria</taxon>
        <taxon>Pseudomonadati</taxon>
        <taxon>Thermodesulfobacteriota</taxon>
        <taxon>Syntrophia</taxon>
        <taxon>Syntrophales</taxon>
        <taxon>Syntrophaceae</taxon>
        <taxon>Syntrophus</taxon>
    </lineage>
</organism>
<dbReference type="RefSeq" id="WP_217638888.1">
    <property type="nucleotide sequence ID" value="NZ_FOBS01000006.1"/>
</dbReference>
<dbReference type="Proteomes" id="UP000198744">
    <property type="component" value="Unassembled WGS sequence"/>
</dbReference>
<dbReference type="STRING" id="43775.SAMN04489760_10655"/>
<name>A0A1H7WCP2_9BACT</name>
<dbReference type="InterPro" id="IPR003594">
    <property type="entry name" value="HATPase_dom"/>
</dbReference>
<dbReference type="AlphaFoldDB" id="A0A1H7WCP2"/>